<evidence type="ECO:0000256" key="5">
    <source>
        <dbReference type="ARBA" id="ARBA00022833"/>
    </source>
</evidence>
<keyword evidence="7" id="KW-0472">Membrane</keyword>
<dbReference type="PANTHER" id="PTHR47168">
    <property type="entry name" value="RING ZINC FINGER DOMAIN SUPERFAMILY PROTEIN-RELATED"/>
    <property type="match status" value="1"/>
</dbReference>
<evidence type="ECO:0000256" key="4">
    <source>
        <dbReference type="ARBA" id="ARBA00022771"/>
    </source>
</evidence>
<dbReference type="Pfam" id="PF13639">
    <property type="entry name" value="zf-RING_2"/>
    <property type="match status" value="1"/>
</dbReference>
<organism evidence="11 12">
    <name type="scientific">Reticulomyxa filosa</name>
    <dbReference type="NCBI Taxonomy" id="46433"/>
    <lineage>
        <taxon>Eukaryota</taxon>
        <taxon>Sar</taxon>
        <taxon>Rhizaria</taxon>
        <taxon>Retaria</taxon>
        <taxon>Foraminifera</taxon>
        <taxon>Monothalamids</taxon>
        <taxon>Reticulomyxidae</taxon>
        <taxon>Reticulomyxa</taxon>
    </lineage>
</organism>
<evidence type="ECO:0000256" key="1">
    <source>
        <dbReference type="ARBA" id="ARBA00004167"/>
    </source>
</evidence>
<dbReference type="InterPro" id="IPR001841">
    <property type="entry name" value="Znf_RING"/>
</dbReference>
<dbReference type="Gene3D" id="3.10.330.10">
    <property type="match status" value="2"/>
</dbReference>
<keyword evidence="2" id="KW-0812">Transmembrane</keyword>
<feature type="region of interest" description="Disordered" evidence="9">
    <location>
        <begin position="195"/>
        <end position="276"/>
    </location>
</feature>
<dbReference type="GO" id="GO:0008270">
    <property type="term" value="F:zinc ion binding"/>
    <property type="evidence" value="ECO:0007669"/>
    <property type="project" value="UniProtKB-KW"/>
</dbReference>
<dbReference type="SUPFAM" id="SSF57850">
    <property type="entry name" value="RING/U-box"/>
    <property type="match status" value="1"/>
</dbReference>
<reference evidence="11 12" key="1">
    <citation type="journal article" date="2013" name="Curr. Biol.">
        <title>The Genome of the Foraminiferan Reticulomyxa filosa.</title>
        <authorList>
            <person name="Glockner G."/>
            <person name="Hulsmann N."/>
            <person name="Schleicher M."/>
            <person name="Noegel A.A."/>
            <person name="Eichinger L."/>
            <person name="Gallinger C."/>
            <person name="Pawlowski J."/>
            <person name="Sierra R."/>
            <person name="Euteneuer U."/>
            <person name="Pillet L."/>
            <person name="Moustafa A."/>
            <person name="Platzer M."/>
            <person name="Groth M."/>
            <person name="Szafranski K."/>
            <person name="Schliwa M."/>
        </authorList>
    </citation>
    <scope>NUCLEOTIDE SEQUENCE [LARGE SCALE GENOMIC DNA]</scope>
</reference>
<dbReference type="PANTHER" id="PTHR47168:SF1">
    <property type="entry name" value="OS02G0798600 PROTEIN"/>
    <property type="match status" value="1"/>
</dbReference>
<feature type="compositionally biased region" description="Polar residues" evidence="9">
    <location>
        <begin position="222"/>
        <end position="243"/>
    </location>
</feature>
<dbReference type="Gene3D" id="3.30.40.10">
    <property type="entry name" value="Zinc/RING finger domain, C3HC4 (zinc finger)"/>
    <property type="match status" value="1"/>
</dbReference>
<evidence type="ECO:0000256" key="8">
    <source>
        <dbReference type="PROSITE-ProRule" id="PRU00175"/>
    </source>
</evidence>
<keyword evidence="3" id="KW-0479">Metal-binding</keyword>
<feature type="compositionally biased region" description="Acidic residues" evidence="9">
    <location>
        <begin position="436"/>
        <end position="459"/>
    </location>
</feature>
<proteinExistence type="predicted"/>
<evidence type="ECO:0000259" key="10">
    <source>
        <dbReference type="PROSITE" id="PS50089"/>
    </source>
</evidence>
<evidence type="ECO:0000313" key="12">
    <source>
        <dbReference type="Proteomes" id="UP000023152"/>
    </source>
</evidence>
<dbReference type="GO" id="GO:0016020">
    <property type="term" value="C:membrane"/>
    <property type="evidence" value="ECO:0007669"/>
    <property type="project" value="UniProtKB-SubCell"/>
</dbReference>
<comment type="caution">
    <text evidence="11">The sequence shown here is derived from an EMBL/GenBank/DDBJ whole genome shotgun (WGS) entry which is preliminary data.</text>
</comment>
<feature type="domain" description="RING-type" evidence="10">
    <location>
        <begin position="628"/>
        <end position="667"/>
    </location>
</feature>
<dbReference type="Proteomes" id="UP000023152">
    <property type="component" value="Unassembled WGS sequence"/>
</dbReference>
<evidence type="ECO:0000256" key="3">
    <source>
        <dbReference type="ARBA" id="ARBA00022723"/>
    </source>
</evidence>
<protein>
    <submittedName>
        <fullName evidence="11">FYVE-type zinc finger-containing protein</fullName>
    </submittedName>
</protein>
<evidence type="ECO:0000256" key="9">
    <source>
        <dbReference type="SAM" id="MobiDB-lite"/>
    </source>
</evidence>
<dbReference type="InterPro" id="IPR013083">
    <property type="entry name" value="Znf_RING/FYVE/PHD"/>
</dbReference>
<gene>
    <name evidence="11" type="ORF">RFI_14138</name>
</gene>
<dbReference type="PROSITE" id="PS50089">
    <property type="entry name" value="ZF_RING_2"/>
    <property type="match status" value="1"/>
</dbReference>
<keyword evidence="5" id="KW-0862">Zinc</keyword>
<feature type="compositionally biased region" description="Low complexity" evidence="9">
    <location>
        <begin position="198"/>
        <end position="213"/>
    </location>
</feature>
<keyword evidence="6" id="KW-1133">Transmembrane helix</keyword>
<dbReference type="SMART" id="SM00184">
    <property type="entry name" value="RING"/>
    <property type="match status" value="1"/>
</dbReference>
<dbReference type="EMBL" id="ASPP01010267">
    <property type="protein sequence ID" value="ETO23050.1"/>
    <property type="molecule type" value="Genomic_DNA"/>
</dbReference>
<keyword evidence="12" id="KW-1185">Reference proteome</keyword>
<evidence type="ECO:0000313" key="11">
    <source>
        <dbReference type="EMBL" id="ETO23050.1"/>
    </source>
</evidence>
<dbReference type="AlphaFoldDB" id="X6N9T0"/>
<name>X6N9T0_RETFI</name>
<dbReference type="OrthoDB" id="8062037at2759"/>
<sequence length="679" mass="78987">MRQAYKATHLEHVWIGVFEESLAECDEEKEVSCEYLINNYLRPYFLRHPTEIVKSGIHWQIKNVHFKAYDCYPPMGKINEETKYHLEDESVSGRKEIKKLHFRWIECVRIQPVMESLKHQKNAAPNSDEKNDGTATTIMAEVMREEHLFHNHIKHFLRGRATVRKETKAITSIAESPRKAPKKYLNKICMPAQANDVYHNSSPNNNNNNNNNNHYHHHQNNILSSNPSTIGNGGSENDITAEQNENKSERTESKQDVDNDNKKQEEKVETDNSVAITSENNDEQIWIKRHVLMGEVFTHEGVQFRVMSCEPSDGMIRSESTIDCNGSPLKDLSSVSIRVVQDTLPEAHKTVSARRFRELYLDPYFKGRNRVVEGKEELVLCNGVRAIVMDCRPYPFGVVTLLTHVEEMRPSFNAEQFRQYQEQQDLEFAQRLQLQESDEERKEEEEEEEEEEEDNDDSESIADVIVPHHPHLPQFTQIVVPIRGNHQSVHDLLDRLSFSFVYIVFENNLFCFVFDGNLKKKKNSLARGQLVPDIPGNENIPLNPGQDRVPLGFFQFLQRIQASQPYQNPNALPKRILDRLPIFEYHPTPDKDKSDTTEDKTCRSFANFCFVFILIKITIQYNTIQYTVCLVEFEKGDQLRLIPCFHRYHKECIDRWLQISRKCPFCKTDISQSLDTSSD</sequence>
<evidence type="ECO:0000256" key="2">
    <source>
        <dbReference type="ARBA" id="ARBA00022692"/>
    </source>
</evidence>
<accession>X6N9T0</accession>
<evidence type="ECO:0000256" key="7">
    <source>
        <dbReference type="ARBA" id="ARBA00023136"/>
    </source>
</evidence>
<dbReference type="InterPro" id="IPR051653">
    <property type="entry name" value="E3_ligase_sorting_rcpt"/>
</dbReference>
<comment type="subcellular location">
    <subcellularLocation>
        <location evidence="1">Membrane</location>
        <topology evidence="1">Single-pass membrane protein</topology>
    </subcellularLocation>
</comment>
<evidence type="ECO:0000256" key="6">
    <source>
        <dbReference type="ARBA" id="ARBA00022989"/>
    </source>
</evidence>
<feature type="compositionally biased region" description="Basic and acidic residues" evidence="9">
    <location>
        <begin position="244"/>
        <end position="270"/>
    </location>
</feature>
<feature type="region of interest" description="Disordered" evidence="9">
    <location>
        <begin position="435"/>
        <end position="459"/>
    </location>
</feature>
<keyword evidence="4 8" id="KW-0863">Zinc-finger</keyword>